<dbReference type="Proteomes" id="UP000274822">
    <property type="component" value="Unassembled WGS sequence"/>
</dbReference>
<keyword evidence="2" id="KW-1185">Reference proteome</keyword>
<comment type="caution">
    <text evidence="1">The sequence shown here is derived from an EMBL/GenBank/DDBJ whole genome shotgun (WGS) entry which is preliminary data.</text>
</comment>
<sequence length="324" mass="36743">MTRFEGYFYIKSIANGYVITQDPSNLDPPAKLITCQQTFESPACHLQLWRWDGDFLVNKATEYVIDIYKGRLRVIEDTELVACFRKGENANNQRWGVEAARDQRNRPEEGSYLYLLANSDWVIDVKETGTDEGAKVIAYQRKPFDNDNQKWEFEPAEPEYPVGSMSPVNRLSGEFDESYAGWSDAIDRVVLTDDKMEEIRSKRRSNTSNGSVSSIMGGQGMPTMEFIKEAYQRAYLDHTPHLRLIAAAAAYHALQTWTLQLVEEIRVHPDPVHAKKELAEIAAVEAARVYELSDQLGTHLEKAQAMAGAIVHKLYEQQTGSVSQ</sequence>
<gene>
    <name evidence="1" type="ORF">BC938DRAFT_475776</name>
</gene>
<dbReference type="Gene3D" id="2.80.10.50">
    <property type="match status" value="1"/>
</dbReference>
<name>A0A433QRA1_9FUNG</name>
<reference evidence="1 2" key="1">
    <citation type="journal article" date="2018" name="New Phytol.">
        <title>Phylogenomics of Endogonaceae and evolution of mycorrhizas within Mucoromycota.</title>
        <authorList>
            <person name="Chang Y."/>
            <person name="Desiro A."/>
            <person name="Na H."/>
            <person name="Sandor L."/>
            <person name="Lipzen A."/>
            <person name="Clum A."/>
            <person name="Barry K."/>
            <person name="Grigoriev I.V."/>
            <person name="Martin F.M."/>
            <person name="Stajich J.E."/>
            <person name="Smith M.E."/>
            <person name="Bonito G."/>
            <person name="Spatafora J.W."/>
        </authorList>
    </citation>
    <scope>NUCLEOTIDE SEQUENCE [LARGE SCALE GENOMIC DNA]</scope>
    <source>
        <strain evidence="1 2">AD002</strain>
    </source>
</reference>
<protein>
    <submittedName>
        <fullName evidence="1">Uncharacterized protein</fullName>
    </submittedName>
</protein>
<accession>A0A433QRA1</accession>
<evidence type="ECO:0000313" key="1">
    <source>
        <dbReference type="EMBL" id="RUS32305.1"/>
    </source>
</evidence>
<organism evidence="1 2">
    <name type="scientific">Jimgerdemannia flammicorona</name>
    <dbReference type="NCBI Taxonomy" id="994334"/>
    <lineage>
        <taxon>Eukaryota</taxon>
        <taxon>Fungi</taxon>
        <taxon>Fungi incertae sedis</taxon>
        <taxon>Mucoromycota</taxon>
        <taxon>Mucoromycotina</taxon>
        <taxon>Endogonomycetes</taxon>
        <taxon>Endogonales</taxon>
        <taxon>Endogonaceae</taxon>
        <taxon>Jimgerdemannia</taxon>
    </lineage>
</organism>
<dbReference type="PROSITE" id="PS50231">
    <property type="entry name" value="RICIN_B_LECTIN"/>
    <property type="match status" value="1"/>
</dbReference>
<dbReference type="EMBL" id="RBNJ01002171">
    <property type="protein sequence ID" value="RUS32305.1"/>
    <property type="molecule type" value="Genomic_DNA"/>
</dbReference>
<dbReference type="InterPro" id="IPR035992">
    <property type="entry name" value="Ricin_B-like_lectins"/>
</dbReference>
<dbReference type="AlphaFoldDB" id="A0A433QRA1"/>
<evidence type="ECO:0000313" key="2">
    <source>
        <dbReference type="Proteomes" id="UP000274822"/>
    </source>
</evidence>
<proteinExistence type="predicted"/>
<dbReference type="SUPFAM" id="SSF50370">
    <property type="entry name" value="Ricin B-like lectins"/>
    <property type="match status" value="1"/>
</dbReference>
<dbReference type="CDD" id="cd23454">
    <property type="entry name" value="beta-trefoil_Ricin_GllA-1"/>
    <property type="match status" value="1"/>
</dbReference>